<name>A0A969WCQ8_9GAMM</name>
<dbReference type="InterPro" id="IPR025159">
    <property type="entry name" value="AbiEi_N"/>
</dbReference>
<feature type="domain" description="AbiEi antitoxin C-terminal" evidence="1">
    <location>
        <begin position="73"/>
        <end position="216"/>
    </location>
</feature>
<dbReference type="Pfam" id="PF13338">
    <property type="entry name" value="AbiEi_4"/>
    <property type="match status" value="1"/>
</dbReference>
<dbReference type="InterPro" id="IPR018547">
    <property type="entry name" value="AbiEi_C"/>
</dbReference>
<accession>A0A969WCQ8</accession>
<dbReference type="Proteomes" id="UP000653472">
    <property type="component" value="Unassembled WGS sequence"/>
</dbReference>
<dbReference type="AlphaFoldDB" id="A0A969WCQ8"/>
<gene>
    <name evidence="3" type="ORF">G7Y82_15965</name>
</gene>
<dbReference type="RefSeq" id="WP_168149140.1">
    <property type="nucleotide sequence ID" value="NZ_JAAVXB010000010.1"/>
</dbReference>
<reference evidence="3" key="1">
    <citation type="submission" date="2020-03" db="EMBL/GenBank/DDBJ databases">
        <title>Solimonas marina sp. nov., isolated from deep seawater of the Pacific Ocean.</title>
        <authorList>
            <person name="Liu X."/>
            <person name="Lai Q."/>
            <person name="Sun F."/>
            <person name="Gai Y."/>
            <person name="Li G."/>
            <person name="Shao Z."/>
        </authorList>
    </citation>
    <scope>NUCLEOTIDE SEQUENCE</scope>
    <source>
        <strain evidence="3">C16B3</strain>
    </source>
</reference>
<evidence type="ECO:0008006" key="5">
    <source>
        <dbReference type="Google" id="ProtNLM"/>
    </source>
</evidence>
<keyword evidence="4" id="KW-1185">Reference proteome</keyword>
<evidence type="ECO:0000313" key="3">
    <source>
        <dbReference type="EMBL" id="NKF23809.1"/>
    </source>
</evidence>
<dbReference type="Pfam" id="PF09407">
    <property type="entry name" value="AbiEi_1"/>
    <property type="match status" value="1"/>
</dbReference>
<evidence type="ECO:0000313" key="4">
    <source>
        <dbReference type="Proteomes" id="UP000653472"/>
    </source>
</evidence>
<evidence type="ECO:0000259" key="1">
    <source>
        <dbReference type="Pfam" id="PF09407"/>
    </source>
</evidence>
<sequence length="272" mass="29656">MRPLESFAEQKLADGVGFFTSEEARGVLGLSEAALAAAALRLIKKNKLAHPRRGFYLILRPEDRSAGAPDPAQWIGPLLQHQGLDYRVSLFRAAAWHGASHQAAMVFQVVVPRQLRDLNVGRHRLEFLFQTNRVFSAANQPEFLDRLKTPAGYAQVAGVELTLLDCTRYLHDAGGLNGVAQVTKDIGGKVDPSCLARAALVYEGSVVRRLGYLLELAGHTEAANALAAQASKAKTFVPLDPAVKLLIPALAEEAEKIARWKLLINDTVEFDT</sequence>
<protein>
    <recommendedName>
        <fullName evidence="5">AbiEi antitoxin C-terminal domain-containing protein</fullName>
    </recommendedName>
</protein>
<comment type="caution">
    <text evidence="3">The sequence shown here is derived from an EMBL/GenBank/DDBJ whole genome shotgun (WGS) entry which is preliminary data.</text>
</comment>
<feature type="domain" description="AbiEi antitoxin N-terminal" evidence="2">
    <location>
        <begin position="12"/>
        <end position="57"/>
    </location>
</feature>
<organism evidence="3 4">
    <name type="scientific">Solimonas marina</name>
    <dbReference type="NCBI Taxonomy" id="2714601"/>
    <lineage>
        <taxon>Bacteria</taxon>
        <taxon>Pseudomonadati</taxon>
        <taxon>Pseudomonadota</taxon>
        <taxon>Gammaproteobacteria</taxon>
        <taxon>Nevskiales</taxon>
        <taxon>Nevskiaceae</taxon>
        <taxon>Solimonas</taxon>
    </lineage>
</organism>
<evidence type="ECO:0000259" key="2">
    <source>
        <dbReference type="Pfam" id="PF13338"/>
    </source>
</evidence>
<dbReference type="EMBL" id="JAAVXB010000010">
    <property type="protein sequence ID" value="NKF23809.1"/>
    <property type="molecule type" value="Genomic_DNA"/>
</dbReference>
<proteinExistence type="predicted"/>